<dbReference type="CDD" id="cd11356">
    <property type="entry name" value="AmyAc_Sucrose_phosphorylase-like_1"/>
    <property type="match status" value="1"/>
</dbReference>
<keyword evidence="6" id="KW-1185">Reference proteome</keyword>
<feature type="binding site" evidence="3">
    <location>
        <position position="161"/>
    </location>
    <ligand>
        <name>substrate</name>
    </ligand>
</feature>
<dbReference type="Gene3D" id="3.90.400.10">
    <property type="entry name" value="Oligo-1,6-glucosidase, Domain 2"/>
    <property type="match status" value="1"/>
</dbReference>
<dbReference type="InterPro" id="IPR016377">
    <property type="entry name" value="Sucrose_GGa_phosphorylase-rel"/>
</dbReference>
<dbReference type="Gene3D" id="2.60.40.1180">
    <property type="entry name" value="Golgi alpha-mannosidase II"/>
    <property type="match status" value="1"/>
</dbReference>
<accession>A0A7W9EZK1</accession>
<dbReference type="InterPro" id="IPR017853">
    <property type="entry name" value="GH"/>
</dbReference>
<reference evidence="5 6" key="1">
    <citation type="submission" date="2020-08" db="EMBL/GenBank/DDBJ databases">
        <title>Genomic Encyclopedia of Type Strains, Phase IV (KMG-IV): sequencing the most valuable type-strain genomes for metagenomic binning, comparative biology and taxonomic classification.</title>
        <authorList>
            <person name="Goeker M."/>
        </authorList>
    </citation>
    <scope>NUCLEOTIDE SEQUENCE [LARGE SCALE GENOMIC DNA]</scope>
    <source>
        <strain evidence="5 6">DSM 101064</strain>
    </source>
</reference>
<dbReference type="GO" id="GO:0009018">
    <property type="term" value="F:sucrose phosphorylase activity"/>
    <property type="evidence" value="ECO:0007669"/>
    <property type="project" value="UniProtKB-EC"/>
</dbReference>
<feature type="binding site" evidence="3">
    <location>
        <position position="470"/>
    </location>
    <ligand>
        <name>substrate</name>
    </ligand>
</feature>
<feature type="binding site" evidence="3">
    <location>
        <position position="123"/>
    </location>
    <ligand>
        <name>substrate</name>
    </ligand>
</feature>
<dbReference type="Gene3D" id="3.20.20.80">
    <property type="entry name" value="Glycosidases"/>
    <property type="match status" value="1"/>
</dbReference>
<keyword evidence="2 5" id="KW-0808">Transferase</keyword>
<dbReference type="InterPro" id="IPR033746">
    <property type="entry name" value="GGa_phosphorylase"/>
</dbReference>
<feature type="domain" description="Glycosyl hydrolase family 13 catalytic" evidence="4">
    <location>
        <begin position="76"/>
        <end position="428"/>
    </location>
</feature>
<evidence type="ECO:0000313" key="5">
    <source>
        <dbReference type="EMBL" id="MBB5723968.1"/>
    </source>
</evidence>
<dbReference type="SMART" id="SM00642">
    <property type="entry name" value="Aamy"/>
    <property type="match status" value="1"/>
</dbReference>
<feature type="binding site" evidence="3">
    <location>
        <begin position="363"/>
        <end position="364"/>
    </location>
    <ligand>
        <name>substrate</name>
    </ligand>
</feature>
<dbReference type="EMBL" id="JACIJM010000017">
    <property type="protein sequence ID" value="MBB5723968.1"/>
    <property type="molecule type" value="Genomic_DNA"/>
</dbReference>
<dbReference type="InterPro" id="IPR045857">
    <property type="entry name" value="O16G_dom_2"/>
</dbReference>
<dbReference type="PANTHER" id="PTHR38784:SF1">
    <property type="entry name" value="SUCROSE PHOSPHORYLASE"/>
    <property type="match status" value="1"/>
</dbReference>
<dbReference type="InterPro" id="IPR006047">
    <property type="entry name" value="GH13_cat_dom"/>
</dbReference>
<protein>
    <submittedName>
        <fullName evidence="5">Sucrose phosphorylase</fullName>
        <ecNumber evidence="5">2.4.1.7</ecNumber>
    </submittedName>
</protein>
<sequence length="598" mass="68113">MTENLENRRRLPLYRTMQTPQANSFSRRLTSLIHRIYPDVDPNILSSMIVEAFWPEGTKPRKRGRLPSNNLWTEKDALLITYGNSILDGAHKPLDLLHDFLLRRMKGVVNGVHILPFFPYTSDDGFAVSDFRAVNPQLGDWPDINRISEDFHLMSDLVLNHVSSQGTWFNSYLQGQAPYDKFFFEASPDDDLTDVVRPRTTPLLQKVETANGTRHVWCTFSHDQIDLDFRNPEVLVEFLRIIRLHVDNGISIIRLDAVAFLWKEAGTSSIHLPQTHAIVQLIRMLCDYAAETIILLTETNVPKAENLSYFGNRNEAHAIYNFPLPPLILHAMMSGSAQYLKRWQRGMPPAQLGCAYLNFTASHDGIGMRPAEGILPAEEQAKMIETIKDIGGLVSMRALPDGGEAPYEINTTFYEATGQTFDGKDDFHFDRFICSQTIVMSLEGIPAFYIHAMLATPNDLEQVAHRGMNRAINRHRWDYPKLNALLDDPSSQHAQVLAALSDRLRIRAKQSAFHPNATQFTMPLDDRVFGVWRQSLDRHQSIFALHNVSAETVDVSHIAMNLIDDEHWFDLLSGEPIDVNQDVITLAPYQCRWITNRT</sequence>
<dbReference type="GO" id="GO:0005975">
    <property type="term" value="P:carbohydrate metabolic process"/>
    <property type="evidence" value="ECO:0007669"/>
    <property type="project" value="InterPro"/>
</dbReference>
<dbReference type="SUPFAM" id="SSF51445">
    <property type="entry name" value="(Trans)glycosidases"/>
    <property type="match status" value="1"/>
</dbReference>
<organism evidence="5 6">
    <name type="scientific">Yoonia ponticola</name>
    <dbReference type="NCBI Taxonomy" id="1524255"/>
    <lineage>
        <taxon>Bacteria</taxon>
        <taxon>Pseudomonadati</taxon>
        <taxon>Pseudomonadota</taxon>
        <taxon>Alphaproteobacteria</taxon>
        <taxon>Rhodobacterales</taxon>
        <taxon>Paracoccaceae</taxon>
        <taxon>Yoonia</taxon>
    </lineage>
</organism>
<name>A0A7W9EZK1_9RHOB</name>
<dbReference type="PANTHER" id="PTHR38784">
    <property type="entry name" value="SUCROSE PHOSPHORYLASE"/>
    <property type="match status" value="1"/>
</dbReference>
<evidence type="ECO:0000256" key="3">
    <source>
        <dbReference type="PIRSR" id="PIRSR003059-2"/>
    </source>
</evidence>
<feature type="binding site" evidence="3">
    <location>
        <begin position="254"/>
        <end position="256"/>
    </location>
    <ligand>
        <name>substrate</name>
    </ligand>
</feature>
<dbReference type="PIRSF" id="PIRSF003059">
    <property type="entry name" value="Sucrose_phosphorylase"/>
    <property type="match status" value="1"/>
</dbReference>
<evidence type="ECO:0000256" key="1">
    <source>
        <dbReference type="ARBA" id="ARBA00022676"/>
    </source>
</evidence>
<gene>
    <name evidence="5" type="ORF">FHS72_003615</name>
</gene>
<dbReference type="EC" id="2.4.1.7" evidence="5"/>
<proteinExistence type="predicted"/>
<comment type="caution">
    <text evidence="5">The sequence shown here is derived from an EMBL/GenBank/DDBJ whole genome shotgun (WGS) entry which is preliminary data.</text>
</comment>
<evidence type="ECO:0000313" key="6">
    <source>
        <dbReference type="Proteomes" id="UP000535415"/>
    </source>
</evidence>
<evidence type="ECO:0000256" key="2">
    <source>
        <dbReference type="ARBA" id="ARBA00022679"/>
    </source>
</evidence>
<dbReference type="InterPro" id="IPR013780">
    <property type="entry name" value="Glyco_hydro_b"/>
</dbReference>
<dbReference type="Pfam" id="PF00128">
    <property type="entry name" value="Alpha-amylase"/>
    <property type="match status" value="1"/>
</dbReference>
<keyword evidence="1 5" id="KW-0328">Glycosyltransferase</keyword>
<evidence type="ECO:0000259" key="4">
    <source>
        <dbReference type="SMART" id="SM00642"/>
    </source>
</evidence>
<dbReference type="AlphaFoldDB" id="A0A7W9EZK1"/>
<dbReference type="Proteomes" id="UP000535415">
    <property type="component" value="Unassembled WGS sequence"/>
</dbReference>